<protein>
    <recommendedName>
        <fullName evidence="4">Secreted protein</fullName>
    </recommendedName>
</protein>
<sequence>MTHTIRALLGVTAAAGVLALGVPALGAAANASAAAGTVTTSSARSLRLAQPFLFTYTFDGHLKVAGGNFTVGGRVYVVVKFTTGRVAFSRWQTARTHPITPGGAVYVDTTIAAPCAPGTNGYARGYDEVTKRWSPRLPVTICQRID</sequence>
<evidence type="ECO:0000313" key="3">
    <source>
        <dbReference type="Proteomes" id="UP001596496"/>
    </source>
</evidence>
<gene>
    <name evidence="2" type="ORF">ACFQSB_18510</name>
</gene>
<reference evidence="3" key="1">
    <citation type="journal article" date="2019" name="Int. J. Syst. Evol. Microbiol.">
        <title>The Global Catalogue of Microorganisms (GCM) 10K type strain sequencing project: providing services to taxonomists for standard genome sequencing and annotation.</title>
        <authorList>
            <consortium name="The Broad Institute Genomics Platform"/>
            <consortium name="The Broad Institute Genome Sequencing Center for Infectious Disease"/>
            <person name="Wu L."/>
            <person name="Ma J."/>
        </authorList>
    </citation>
    <scope>NUCLEOTIDE SEQUENCE [LARGE SCALE GENOMIC DNA]</scope>
    <source>
        <strain evidence="3">CECT 7649</strain>
    </source>
</reference>
<keyword evidence="1" id="KW-0732">Signal</keyword>
<comment type="caution">
    <text evidence="2">The sequence shown here is derived from an EMBL/GenBank/DDBJ whole genome shotgun (WGS) entry which is preliminary data.</text>
</comment>
<evidence type="ECO:0008006" key="4">
    <source>
        <dbReference type="Google" id="ProtNLM"/>
    </source>
</evidence>
<keyword evidence="3" id="KW-1185">Reference proteome</keyword>
<dbReference type="EMBL" id="JBHTCG010000011">
    <property type="protein sequence ID" value="MFC7384210.1"/>
    <property type="molecule type" value="Genomic_DNA"/>
</dbReference>
<evidence type="ECO:0000256" key="1">
    <source>
        <dbReference type="SAM" id="SignalP"/>
    </source>
</evidence>
<proteinExistence type="predicted"/>
<dbReference type="RefSeq" id="WP_380827909.1">
    <property type="nucleotide sequence ID" value="NZ_JBHTCG010000011.1"/>
</dbReference>
<evidence type="ECO:0000313" key="2">
    <source>
        <dbReference type="EMBL" id="MFC7384210.1"/>
    </source>
</evidence>
<feature type="chain" id="PRO_5047461996" description="Secreted protein" evidence="1">
    <location>
        <begin position="34"/>
        <end position="146"/>
    </location>
</feature>
<organism evidence="2 3">
    <name type="scientific">Sphaerisporangium rhizosphaerae</name>
    <dbReference type="NCBI Taxonomy" id="2269375"/>
    <lineage>
        <taxon>Bacteria</taxon>
        <taxon>Bacillati</taxon>
        <taxon>Actinomycetota</taxon>
        <taxon>Actinomycetes</taxon>
        <taxon>Streptosporangiales</taxon>
        <taxon>Streptosporangiaceae</taxon>
        <taxon>Sphaerisporangium</taxon>
    </lineage>
</organism>
<feature type="signal peptide" evidence="1">
    <location>
        <begin position="1"/>
        <end position="33"/>
    </location>
</feature>
<dbReference type="Proteomes" id="UP001596496">
    <property type="component" value="Unassembled WGS sequence"/>
</dbReference>
<accession>A0ABW2P879</accession>
<name>A0ABW2P879_9ACTN</name>